<dbReference type="EMBL" id="JACEIK010008027">
    <property type="protein sequence ID" value="MCE3050934.1"/>
    <property type="molecule type" value="Genomic_DNA"/>
</dbReference>
<dbReference type="Proteomes" id="UP000823775">
    <property type="component" value="Unassembled WGS sequence"/>
</dbReference>
<name>A0ABS8WLB2_DATST</name>
<evidence type="ECO:0000313" key="1">
    <source>
        <dbReference type="EMBL" id="MCE3050934.1"/>
    </source>
</evidence>
<keyword evidence="2" id="KW-1185">Reference proteome</keyword>
<protein>
    <submittedName>
        <fullName evidence="1">Uncharacterized protein</fullName>
    </submittedName>
</protein>
<comment type="caution">
    <text evidence="1">The sequence shown here is derived from an EMBL/GenBank/DDBJ whole genome shotgun (WGS) entry which is preliminary data.</text>
</comment>
<evidence type="ECO:0000313" key="2">
    <source>
        <dbReference type="Proteomes" id="UP000823775"/>
    </source>
</evidence>
<organism evidence="1 2">
    <name type="scientific">Datura stramonium</name>
    <name type="common">Jimsonweed</name>
    <name type="synonym">Common thornapple</name>
    <dbReference type="NCBI Taxonomy" id="4076"/>
    <lineage>
        <taxon>Eukaryota</taxon>
        <taxon>Viridiplantae</taxon>
        <taxon>Streptophyta</taxon>
        <taxon>Embryophyta</taxon>
        <taxon>Tracheophyta</taxon>
        <taxon>Spermatophyta</taxon>
        <taxon>Magnoliopsida</taxon>
        <taxon>eudicotyledons</taxon>
        <taxon>Gunneridae</taxon>
        <taxon>Pentapetalae</taxon>
        <taxon>asterids</taxon>
        <taxon>lamiids</taxon>
        <taxon>Solanales</taxon>
        <taxon>Solanaceae</taxon>
        <taxon>Solanoideae</taxon>
        <taxon>Datureae</taxon>
        <taxon>Datura</taxon>
    </lineage>
</organism>
<gene>
    <name evidence="1" type="ORF">HAX54_048554</name>
</gene>
<sequence>MTTYQILSNGKLDVTALPLITPSYSLQFMRTRVALREDDYLSYSLKWETLCDIPITAHSIIFPSIHSSFCKKIPTHNHVFECPSASGIDNVTADAEISDACIVVPMIEGNAILYAPLIEQFFSPWVADPKEVKSLMNLVVPKKFTLKKDYSCQSFEDEVASSKIYFIIHYVSTVDEDDLL</sequence>
<reference evidence="1 2" key="1">
    <citation type="journal article" date="2021" name="BMC Genomics">
        <title>Datura genome reveals duplications of psychoactive alkaloid biosynthetic genes and high mutation rate following tissue culture.</title>
        <authorList>
            <person name="Rajewski A."/>
            <person name="Carter-House D."/>
            <person name="Stajich J."/>
            <person name="Litt A."/>
        </authorList>
    </citation>
    <scope>NUCLEOTIDE SEQUENCE [LARGE SCALE GENOMIC DNA]</scope>
    <source>
        <strain evidence="1">AR-01</strain>
    </source>
</reference>
<accession>A0ABS8WLB2</accession>
<proteinExistence type="predicted"/>